<feature type="region of interest" description="Disordered" evidence="6">
    <location>
        <begin position="378"/>
        <end position="438"/>
    </location>
</feature>
<keyword evidence="5 7" id="KW-0472">Membrane</keyword>
<evidence type="ECO:0000313" key="9">
    <source>
        <dbReference type="EMBL" id="GGD16108.1"/>
    </source>
</evidence>
<dbReference type="PROSITE" id="PS51849">
    <property type="entry name" value="RSGI_N"/>
    <property type="match status" value="1"/>
</dbReference>
<proteinExistence type="predicted"/>
<dbReference type="Pfam" id="PF12791">
    <property type="entry name" value="RsgI_N"/>
    <property type="match status" value="1"/>
</dbReference>
<dbReference type="InterPro" id="IPR055431">
    <property type="entry name" value="RsgI_M"/>
</dbReference>
<comment type="caution">
    <text evidence="9">The sequence shown here is derived from an EMBL/GenBank/DDBJ whole genome shotgun (WGS) entry which is preliminary data.</text>
</comment>
<dbReference type="Pfam" id="PF23750">
    <property type="entry name" value="RsgI_M"/>
    <property type="match status" value="1"/>
</dbReference>
<keyword evidence="10" id="KW-1185">Reference proteome</keyword>
<evidence type="ECO:0000256" key="7">
    <source>
        <dbReference type="SAM" id="Phobius"/>
    </source>
</evidence>
<protein>
    <recommendedName>
        <fullName evidence="8">RsgI N-terminal anti-sigma domain-containing protein</fullName>
    </recommendedName>
</protein>
<evidence type="ECO:0000259" key="8">
    <source>
        <dbReference type="PROSITE" id="PS51849"/>
    </source>
</evidence>
<comment type="subcellular location">
    <subcellularLocation>
        <location evidence="1">Cell membrane</location>
        <topology evidence="1">Single-pass membrane protein</topology>
    </subcellularLocation>
</comment>
<organism evidence="9 10">
    <name type="scientific">Pontibacillus salipaludis</name>
    <dbReference type="NCBI Taxonomy" id="1697394"/>
    <lineage>
        <taxon>Bacteria</taxon>
        <taxon>Bacillati</taxon>
        <taxon>Bacillota</taxon>
        <taxon>Bacilli</taxon>
        <taxon>Bacillales</taxon>
        <taxon>Bacillaceae</taxon>
        <taxon>Pontibacillus</taxon>
    </lineage>
</organism>
<feature type="region of interest" description="Disordered" evidence="6">
    <location>
        <begin position="250"/>
        <end position="335"/>
    </location>
</feature>
<evidence type="ECO:0000256" key="5">
    <source>
        <dbReference type="ARBA" id="ARBA00023136"/>
    </source>
</evidence>
<feature type="compositionally biased region" description="Basic and acidic residues" evidence="6">
    <location>
        <begin position="309"/>
        <end position="325"/>
    </location>
</feature>
<name>A0ABQ1Q7B3_9BACI</name>
<evidence type="ECO:0000256" key="4">
    <source>
        <dbReference type="ARBA" id="ARBA00022989"/>
    </source>
</evidence>
<dbReference type="Proteomes" id="UP000642571">
    <property type="component" value="Unassembled WGS sequence"/>
</dbReference>
<reference evidence="10" key="1">
    <citation type="journal article" date="2019" name="Int. J. Syst. Evol. Microbiol.">
        <title>The Global Catalogue of Microorganisms (GCM) 10K type strain sequencing project: providing services to taxonomists for standard genome sequencing and annotation.</title>
        <authorList>
            <consortium name="The Broad Institute Genomics Platform"/>
            <consortium name="The Broad Institute Genome Sequencing Center for Infectious Disease"/>
            <person name="Wu L."/>
            <person name="Ma J."/>
        </authorList>
    </citation>
    <scope>NUCLEOTIDE SEQUENCE [LARGE SCALE GENOMIC DNA]</scope>
    <source>
        <strain evidence="10">CGMCC 1.15353</strain>
    </source>
</reference>
<evidence type="ECO:0000256" key="6">
    <source>
        <dbReference type="SAM" id="MobiDB-lite"/>
    </source>
</evidence>
<feature type="domain" description="RsgI N-terminal anti-sigma" evidence="8">
    <location>
        <begin position="2"/>
        <end position="49"/>
    </location>
</feature>
<feature type="transmembrane region" description="Helical" evidence="7">
    <location>
        <begin position="63"/>
        <end position="81"/>
    </location>
</feature>
<accession>A0ABQ1Q7B3</accession>
<sequence>MKKGVVMEQHRRYTIVMTSEGTFHKAKAIQSSQPGDEVSFEPLPERKELGQFFPNIMKPNVRFIAMVAALLIAILPLYSWIDSNRAYAYVNIEMNPSIEMKVNDKMKVIEMMPLNDDAGLIVEKVTDWKNKAVEKVTFTVIETGKEIGLINEKKSVMIGVSHESTVRQEGDVLQTIDHYLQDHSVMGMNIATFAVPKSIREQAESNGKSMNDMLAQSLQFSRSSNMTSDPSIQMSENEVKAFNNHYNKAQVEAPDSSSEEESTQKKEPEPSSNDEKQEEKEQPKQQPEPHSKNEIEPSTPSTDPVNPAGKEKGWAKQGKQKEDPPGKSVALPSDLVSKKQEIIQELNPGLQKKVQSYNNWNTLPHGIKKQVLEVYHSLNSQETEDKHKAKGKSGKKQSNNGKGNSSNNGSGNSNNNGNGKGNGKGNSNNNGNGNGKDK</sequence>
<keyword evidence="2" id="KW-1003">Cell membrane</keyword>
<feature type="compositionally biased region" description="Low complexity" evidence="6">
    <location>
        <begin position="396"/>
        <end position="417"/>
    </location>
</feature>
<dbReference type="EMBL" id="BMIN01000010">
    <property type="protein sequence ID" value="GGD16108.1"/>
    <property type="molecule type" value="Genomic_DNA"/>
</dbReference>
<dbReference type="RefSeq" id="WP_188654197.1">
    <property type="nucleotide sequence ID" value="NZ_BMIN01000010.1"/>
</dbReference>
<keyword evidence="3 7" id="KW-0812">Transmembrane</keyword>
<feature type="compositionally biased region" description="Basic and acidic residues" evidence="6">
    <location>
        <begin position="262"/>
        <end position="295"/>
    </location>
</feature>
<evidence type="ECO:0000256" key="3">
    <source>
        <dbReference type="ARBA" id="ARBA00022692"/>
    </source>
</evidence>
<evidence type="ECO:0000256" key="1">
    <source>
        <dbReference type="ARBA" id="ARBA00004162"/>
    </source>
</evidence>
<dbReference type="InterPro" id="IPR024449">
    <property type="entry name" value="Anti-sigma_RsgI_N"/>
</dbReference>
<keyword evidence="4 7" id="KW-1133">Transmembrane helix</keyword>
<evidence type="ECO:0000256" key="2">
    <source>
        <dbReference type="ARBA" id="ARBA00022475"/>
    </source>
</evidence>
<evidence type="ECO:0000313" key="10">
    <source>
        <dbReference type="Proteomes" id="UP000642571"/>
    </source>
</evidence>
<gene>
    <name evidence="9" type="ORF">GCM10011389_24790</name>
</gene>